<evidence type="ECO:0000256" key="1">
    <source>
        <dbReference type="SAM" id="MobiDB-lite"/>
    </source>
</evidence>
<keyword evidence="3" id="KW-1185">Reference proteome</keyword>
<feature type="region of interest" description="Disordered" evidence="1">
    <location>
        <begin position="129"/>
        <end position="165"/>
    </location>
</feature>
<sequence length="184" mass="22199">MKYLKIVWLIRRLIEKVEWKYLEHNKKKDRKILKNVTKREIERKKMISTLSRKLAISIQKDGILDYSIREIEEQIERIMKYLTMNKQLIQLELRRYNIKIEKKSKFENAIHGKRETTEQMLVPEIEKKGIEPIKKESKNEDTNTKQEIKEENLNKPTSNLYKKEPGFKNQNVLKPLCSRTCQIV</sequence>
<dbReference type="Proteomes" id="UP000789901">
    <property type="component" value="Unassembled WGS sequence"/>
</dbReference>
<reference evidence="2 3" key="1">
    <citation type="submission" date="2021-06" db="EMBL/GenBank/DDBJ databases">
        <authorList>
            <person name="Kallberg Y."/>
            <person name="Tangrot J."/>
            <person name="Rosling A."/>
        </authorList>
    </citation>
    <scope>NUCLEOTIDE SEQUENCE [LARGE SCALE GENOMIC DNA]</scope>
    <source>
        <strain evidence="2 3">120-4 pot B 10/14</strain>
    </source>
</reference>
<evidence type="ECO:0000313" key="2">
    <source>
        <dbReference type="EMBL" id="CAG8532583.1"/>
    </source>
</evidence>
<accession>A0ABM8W5S6</accession>
<feature type="compositionally biased region" description="Basic and acidic residues" evidence="1">
    <location>
        <begin position="129"/>
        <end position="153"/>
    </location>
</feature>
<protein>
    <submittedName>
        <fullName evidence="2">6046_t:CDS:1</fullName>
    </submittedName>
</protein>
<proteinExistence type="predicted"/>
<organism evidence="2 3">
    <name type="scientific">Gigaspora margarita</name>
    <dbReference type="NCBI Taxonomy" id="4874"/>
    <lineage>
        <taxon>Eukaryota</taxon>
        <taxon>Fungi</taxon>
        <taxon>Fungi incertae sedis</taxon>
        <taxon>Mucoromycota</taxon>
        <taxon>Glomeromycotina</taxon>
        <taxon>Glomeromycetes</taxon>
        <taxon>Diversisporales</taxon>
        <taxon>Gigasporaceae</taxon>
        <taxon>Gigaspora</taxon>
    </lineage>
</organism>
<dbReference type="EMBL" id="CAJVQB010001362">
    <property type="protein sequence ID" value="CAG8532583.1"/>
    <property type="molecule type" value="Genomic_DNA"/>
</dbReference>
<comment type="caution">
    <text evidence="2">The sequence shown here is derived from an EMBL/GenBank/DDBJ whole genome shotgun (WGS) entry which is preliminary data.</text>
</comment>
<name>A0ABM8W5S6_GIGMA</name>
<evidence type="ECO:0000313" key="3">
    <source>
        <dbReference type="Proteomes" id="UP000789901"/>
    </source>
</evidence>
<gene>
    <name evidence="2" type="ORF">GMARGA_LOCUS3694</name>
</gene>